<evidence type="ECO:0000256" key="7">
    <source>
        <dbReference type="PIRSR" id="PIRSR602481-1"/>
    </source>
</evidence>
<organism evidence="9 10">
    <name type="scientific">Gemmatimonas phototrophica</name>
    <dbReference type="NCBI Taxonomy" id="1379270"/>
    <lineage>
        <taxon>Bacteria</taxon>
        <taxon>Pseudomonadati</taxon>
        <taxon>Gemmatimonadota</taxon>
        <taxon>Gemmatimonadia</taxon>
        <taxon>Gemmatimonadales</taxon>
        <taxon>Gemmatimonadaceae</taxon>
        <taxon>Gemmatimonas</taxon>
    </lineage>
</organism>
<dbReference type="GO" id="GO:0000976">
    <property type="term" value="F:transcription cis-regulatory region binding"/>
    <property type="evidence" value="ECO:0007669"/>
    <property type="project" value="TreeGrafter"/>
</dbReference>
<sequence length="123" mass="13910">MERNTRQRDAIRQVFEEQPRPLGPTEVLEYGRGHVSKLGIATVYRTINSLVDSGWLVPVELPGEPPRYEKSGSAHHHHFRCRQCSRVFEIHGCPGDLRDLAPKGFMLESHEVVLYGLCNTCAA</sequence>
<dbReference type="eggNOG" id="COG0735">
    <property type="taxonomic scope" value="Bacteria"/>
</dbReference>
<dbReference type="CDD" id="cd07153">
    <property type="entry name" value="Fur_like"/>
    <property type="match status" value="1"/>
</dbReference>
<dbReference type="Pfam" id="PF01475">
    <property type="entry name" value="FUR"/>
    <property type="match status" value="1"/>
</dbReference>
<keyword evidence="5" id="KW-0238">DNA-binding</keyword>
<name>A0A143BL59_9BACT</name>
<feature type="binding site" evidence="8">
    <location>
        <position position="75"/>
    </location>
    <ligand>
        <name>Fe cation</name>
        <dbReference type="ChEBI" id="CHEBI:24875"/>
    </ligand>
</feature>
<keyword evidence="3 7" id="KW-0862">Zinc</keyword>
<keyword evidence="4" id="KW-0805">Transcription regulation</keyword>
<evidence type="ECO:0000256" key="8">
    <source>
        <dbReference type="PIRSR" id="PIRSR602481-2"/>
    </source>
</evidence>
<dbReference type="InterPro" id="IPR036388">
    <property type="entry name" value="WH-like_DNA-bd_sf"/>
</dbReference>
<evidence type="ECO:0000256" key="2">
    <source>
        <dbReference type="ARBA" id="ARBA00022491"/>
    </source>
</evidence>
<dbReference type="SUPFAM" id="SSF46785">
    <property type="entry name" value="Winged helix' DNA-binding domain"/>
    <property type="match status" value="1"/>
</dbReference>
<evidence type="ECO:0000256" key="4">
    <source>
        <dbReference type="ARBA" id="ARBA00023015"/>
    </source>
</evidence>
<dbReference type="GO" id="GO:0003700">
    <property type="term" value="F:DNA-binding transcription factor activity"/>
    <property type="evidence" value="ECO:0007669"/>
    <property type="project" value="InterPro"/>
</dbReference>
<dbReference type="STRING" id="1379270.GEMMAAP_14905"/>
<dbReference type="GO" id="GO:0045892">
    <property type="term" value="P:negative regulation of DNA-templated transcription"/>
    <property type="evidence" value="ECO:0007669"/>
    <property type="project" value="TreeGrafter"/>
</dbReference>
<protein>
    <submittedName>
        <fullName evidence="9">Fur family transcriptional regulator</fullName>
    </submittedName>
</protein>
<evidence type="ECO:0000256" key="5">
    <source>
        <dbReference type="ARBA" id="ARBA00023125"/>
    </source>
</evidence>
<feature type="binding site" evidence="7">
    <location>
        <position position="118"/>
    </location>
    <ligand>
        <name>Zn(2+)</name>
        <dbReference type="ChEBI" id="CHEBI:29105"/>
    </ligand>
</feature>
<dbReference type="Proteomes" id="UP000076404">
    <property type="component" value="Chromosome"/>
</dbReference>
<evidence type="ECO:0000256" key="6">
    <source>
        <dbReference type="ARBA" id="ARBA00023163"/>
    </source>
</evidence>
<dbReference type="InterPro" id="IPR036390">
    <property type="entry name" value="WH_DNA-bd_sf"/>
</dbReference>
<evidence type="ECO:0000256" key="3">
    <source>
        <dbReference type="ARBA" id="ARBA00022833"/>
    </source>
</evidence>
<dbReference type="Gene3D" id="1.10.10.10">
    <property type="entry name" value="Winged helix-like DNA-binding domain superfamily/Winged helix DNA-binding domain"/>
    <property type="match status" value="1"/>
</dbReference>
<dbReference type="GO" id="GO:0008270">
    <property type="term" value="F:zinc ion binding"/>
    <property type="evidence" value="ECO:0007669"/>
    <property type="project" value="TreeGrafter"/>
</dbReference>
<reference evidence="9 10" key="2">
    <citation type="journal article" date="2016" name="Environ. Microbiol. Rep.">
        <title>Metagenomic evidence for the presence of phototrophic Gemmatimonadetes bacteria in diverse environments.</title>
        <authorList>
            <person name="Zeng Y."/>
            <person name="Baumbach J."/>
            <person name="Barbosa E.G."/>
            <person name="Azevedo V."/>
            <person name="Zhang C."/>
            <person name="Koblizek M."/>
        </authorList>
    </citation>
    <scope>NUCLEOTIDE SEQUENCE [LARGE SCALE GENOMIC DNA]</scope>
    <source>
        <strain evidence="9 10">AP64</strain>
    </source>
</reference>
<gene>
    <name evidence="9" type="ORF">GEMMAAP_14905</name>
</gene>
<keyword evidence="6" id="KW-0804">Transcription</keyword>
<comment type="cofactor">
    <cofactor evidence="7">
        <name>Zn(2+)</name>
        <dbReference type="ChEBI" id="CHEBI:29105"/>
    </cofactor>
    <text evidence="7">Binds 1 zinc ion per subunit.</text>
</comment>
<keyword evidence="7" id="KW-0479">Metal-binding</keyword>
<feature type="binding site" evidence="8">
    <location>
        <position position="110"/>
    </location>
    <ligand>
        <name>Fe cation</name>
        <dbReference type="ChEBI" id="CHEBI:24875"/>
    </ligand>
</feature>
<feature type="binding site" evidence="7">
    <location>
        <position position="121"/>
    </location>
    <ligand>
        <name>Zn(2+)</name>
        <dbReference type="ChEBI" id="CHEBI:29105"/>
    </ligand>
</feature>
<feature type="binding site" evidence="7">
    <location>
        <position position="84"/>
    </location>
    <ligand>
        <name>Zn(2+)</name>
        <dbReference type="ChEBI" id="CHEBI:29105"/>
    </ligand>
</feature>
<keyword evidence="10" id="KW-1185">Reference proteome</keyword>
<dbReference type="AlphaFoldDB" id="A0A143BL59"/>
<feature type="binding site" evidence="7">
    <location>
        <position position="81"/>
    </location>
    <ligand>
        <name>Zn(2+)</name>
        <dbReference type="ChEBI" id="CHEBI:29105"/>
    </ligand>
</feature>
<comment type="similarity">
    <text evidence="1">Belongs to the Fur family.</text>
</comment>
<dbReference type="Gene3D" id="3.30.1490.190">
    <property type="match status" value="1"/>
</dbReference>
<keyword evidence="2" id="KW-0678">Repressor</keyword>
<comment type="cofactor">
    <cofactor evidence="8">
        <name>Mn(2+)</name>
        <dbReference type="ChEBI" id="CHEBI:29035"/>
    </cofactor>
    <cofactor evidence="8">
        <name>Fe(2+)</name>
        <dbReference type="ChEBI" id="CHEBI:29033"/>
    </cofactor>
    <text evidence="8">Binds 1 Mn(2+) or Fe(2+) ion per subunit.</text>
</comment>
<accession>A0A143BL59</accession>
<evidence type="ECO:0000256" key="1">
    <source>
        <dbReference type="ARBA" id="ARBA00007957"/>
    </source>
</evidence>
<dbReference type="KEGG" id="gph:GEMMAAP_14905"/>
<evidence type="ECO:0000313" key="9">
    <source>
        <dbReference type="EMBL" id="AMW05738.1"/>
    </source>
</evidence>
<evidence type="ECO:0000313" key="10">
    <source>
        <dbReference type="Proteomes" id="UP000076404"/>
    </source>
</evidence>
<reference evidence="9 10" key="1">
    <citation type="journal article" date="2014" name="Proc. Natl. Acad. Sci. U.S.A.">
        <title>Functional type 2 photosynthetic reaction centers found in the rare bacterial phylum Gemmatimonadetes.</title>
        <authorList>
            <person name="Zeng Y."/>
            <person name="Feng F."/>
            <person name="Medova H."/>
            <person name="Dean J."/>
            <person name="Koblizek M."/>
        </authorList>
    </citation>
    <scope>NUCLEOTIDE SEQUENCE [LARGE SCALE GENOMIC DNA]</scope>
    <source>
        <strain evidence="9 10">AP64</strain>
    </source>
</reference>
<dbReference type="PANTHER" id="PTHR33202:SF22">
    <property type="entry name" value="HYDROGEN PEROXIDE SENSITIVE REPRESSOR"/>
    <property type="match status" value="1"/>
</dbReference>
<dbReference type="OrthoDB" id="8659436at2"/>
<keyword evidence="8" id="KW-0408">Iron</keyword>
<proteinExistence type="inferred from homology"/>
<dbReference type="RefSeq" id="WP_026848547.1">
    <property type="nucleotide sequence ID" value="NZ_CP011454.1"/>
</dbReference>
<dbReference type="GO" id="GO:1900376">
    <property type="term" value="P:regulation of secondary metabolite biosynthetic process"/>
    <property type="evidence" value="ECO:0007669"/>
    <property type="project" value="TreeGrafter"/>
</dbReference>
<dbReference type="PANTHER" id="PTHR33202">
    <property type="entry name" value="ZINC UPTAKE REGULATION PROTEIN"/>
    <property type="match status" value="1"/>
</dbReference>
<dbReference type="InterPro" id="IPR002481">
    <property type="entry name" value="FUR"/>
</dbReference>
<dbReference type="InterPro" id="IPR043135">
    <property type="entry name" value="Fur_C"/>
</dbReference>
<dbReference type="EMBL" id="CP011454">
    <property type="protein sequence ID" value="AMW05738.1"/>
    <property type="molecule type" value="Genomic_DNA"/>
</dbReference>